<keyword evidence="4" id="KW-1185">Reference proteome</keyword>
<organism evidence="3 4">
    <name type="scientific">Basidiobolus ranarum</name>
    <dbReference type="NCBI Taxonomy" id="34480"/>
    <lineage>
        <taxon>Eukaryota</taxon>
        <taxon>Fungi</taxon>
        <taxon>Fungi incertae sedis</taxon>
        <taxon>Zoopagomycota</taxon>
        <taxon>Entomophthoromycotina</taxon>
        <taxon>Basidiobolomycetes</taxon>
        <taxon>Basidiobolales</taxon>
        <taxon>Basidiobolaceae</taxon>
        <taxon>Basidiobolus</taxon>
    </lineage>
</organism>
<proteinExistence type="predicted"/>
<feature type="compositionally biased region" description="Polar residues" evidence="1">
    <location>
        <begin position="61"/>
        <end position="70"/>
    </location>
</feature>
<feature type="domain" description="DUF7082" evidence="2">
    <location>
        <begin position="1"/>
        <end position="31"/>
    </location>
</feature>
<accession>A0ABR2VTF0</accession>
<evidence type="ECO:0000313" key="3">
    <source>
        <dbReference type="EMBL" id="KAK9701438.1"/>
    </source>
</evidence>
<dbReference type="Pfam" id="PF23305">
    <property type="entry name" value="DUF7082"/>
    <property type="match status" value="1"/>
</dbReference>
<name>A0ABR2VTF0_9FUNG</name>
<evidence type="ECO:0000256" key="1">
    <source>
        <dbReference type="SAM" id="MobiDB-lite"/>
    </source>
</evidence>
<feature type="compositionally biased region" description="Polar residues" evidence="1">
    <location>
        <begin position="85"/>
        <end position="111"/>
    </location>
</feature>
<protein>
    <recommendedName>
        <fullName evidence="2">DUF7082 domain-containing protein</fullName>
    </recommendedName>
</protein>
<feature type="region of interest" description="Disordered" evidence="1">
    <location>
        <begin position="59"/>
        <end position="119"/>
    </location>
</feature>
<dbReference type="PANTHER" id="PTHR39463">
    <property type="entry name" value="MEDUSA"/>
    <property type="match status" value="1"/>
</dbReference>
<dbReference type="EMBL" id="JASJQH010007811">
    <property type="protein sequence ID" value="KAK9701438.1"/>
    <property type="molecule type" value="Genomic_DNA"/>
</dbReference>
<sequence length="246" mass="26982">MSFPNPKPRNIEKDVKVFPWKILPLALKKIIGKYTTSYNNSSNVNVDAFHNTFAPNYVNEAKTNTGNHSPSPGPEVAAPLKNQELGPTTSPSASPTLNQGLYTSQPNQGEQLTGPHRRQHSFLQRHSLVAPYNVPTNYSHVASPGDSEHLASQLTLQSSIDPGTMVAFDNNEVKEEPSFEDVLNDSFNVQANYSIPPYQESTWMFAGNGAINIPHTTSFNGNSGVNMSNGFASLYHPSFMMSNSRI</sequence>
<evidence type="ECO:0000259" key="2">
    <source>
        <dbReference type="Pfam" id="PF23305"/>
    </source>
</evidence>
<dbReference type="Proteomes" id="UP001479436">
    <property type="component" value="Unassembled WGS sequence"/>
</dbReference>
<dbReference type="InterPro" id="IPR055509">
    <property type="entry name" value="DUF7082"/>
</dbReference>
<dbReference type="PANTHER" id="PTHR39463:SF1">
    <property type="entry name" value="MEDUSA"/>
    <property type="match status" value="1"/>
</dbReference>
<gene>
    <name evidence="3" type="ORF">K7432_011706</name>
</gene>
<reference evidence="3 4" key="1">
    <citation type="submission" date="2023-04" db="EMBL/GenBank/DDBJ databases">
        <title>Genome of Basidiobolus ranarum AG-B5.</title>
        <authorList>
            <person name="Stajich J.E."/>
            <person name="Carter-House D."/>
            <person name="Gryganskyi A."/>
        </authorList>
    </citation>
    <scope>NUCLEOTIDE SEQUENCE [LARGE SCALE GENOMIC DNA]</scope>
    <source>
        <strain evidence="3 4">AG-B5</strain>
    </source>
</reference>
<evidence type="ECO:0000313" key="4">
    <source>
        <dbReference type="Proteomes" id="UP001479436"/>
    </source>
</evidence>
<comment type="caution">
    <text evidence="3">The sequence shown here is derived from an EMBL/GenBank/DDBJ whole genome shotgun (WGS) entry which is preliminary data.</text>
</comment>